<dbReference type="InterPro" id="IPR000297">
    <property type="entry name" value="PPIase_PpiC"/>
</dbReference>
<name>A0A845BN62_9NEIS</name>
<feature type="domain" description="PpiC" evidence="8">
    <location>
        <begin position="124"/>
        <end position="215"/>
    </location>
</feature>
<dbReference type="EMBL" id="WSSB01000012">
    <property type="protein sequence ID" value="MXR37795.1"/>
    <property type="molecule type" value="Genomic_DNA"/>
</dbReference>
<sequence length="255" mass="27705">MKKLTLVTAAVLSAFSFAAQAASVNGQAISQQRIDAVVKMMQAQGQQQVSPAMASEQIITAEILRQEAVKRGLDKSPAVRAQLQNLEAMTLADELLRDHVRRNPITDAKLLAEYNALKAQMPAKKSYRARHILVKTEAEAQAIIAALKKGKPFAQLAKEKSQDPGSAVQGGDLGWSEPGAYVPPFAEALGKLSKGQVTAVPVKTDFGWHIIQLEDSKSESLPPLDSIRPQLTQRVQGMMVEDYIKSLKSKAQIQP</sequence>
<evidence type="ECO:0000259" key="8">
    <source>
        <dbReference type="PROSITE" id="PS50198"/>
    </source>
</evidence>
<comment type="catalytic activity">
    <reaction evidence="1">
        <text>[protein]-peptidylproline (omega=180) = [protein]-peptidylproline (omega=0)</text>
        <dbReference type="Rhea" id="RHEA:16237"/>
        <dbReference type="Rhea" id="RHEA-COMP:10747"/>
        <dbReference type="Rhea" id="RHEA-COMP:10748"/>
        <dbReference type="ChEBI" id="CHEBI:83833"/>
        <dbReference type="ChEBI" id="CHEBI:83834"/>
        <dbReference type="EC" id="5.2.1.8"/>
    </reaction>
</comment>
<dbReference type="PANTHER" id="PTHR47245">
    <property type="entry name" value="PEPTIDYLPROLYL ISOMERASE"/>
    <property type="match status" value="1"/>
</dbReference>
<evidence type="ECO:0000256" key="5">
    <source>
        <dbReference type="ARBA" id="ARBA00023235"/>
    </source>
</evidence>
<keyword evidence="5 6" id="KW-0413">Isomerase</keyword>
<dbReference type="GO" id="GO:0003755">
    <property type="term" value="F:peptidyl-prolyl cis-trans isomerase activity"/>
    <property type="evidence" value="ECO:0007669"/>
    <property type="project" value="UniProtKB-KW"/>
</dbReference>
<evidence type="ECO:0000256" key="1">
    <source>
        <dbReference type="ARBA" id="ARBA00000971"/>
    </source>
</evidence>
<dbReference type="Gene3D" id="1.10.8.1040">
    <property type="match status" value="1"/>
</dbReference>
<proteinExistence type="inferred from homology"/>
<evidence type="ECO:0000313" key="9">
    <source>
        <dbReference type="EMBL" id="MXR37795.1"/>
    </source>
</evidence>
<protein>
    <recommendedName>
        <fullName evidence="3">peptidylprolyl isomerase</fullName>
        <ecNumber evidence="3">5.2.1.8</ecNumber>
    </recommendedName>
</protein>
<dbReference type="SUPFAM" id="SSF109998">
    <property type="entry name" value="Triger factor/SurA peptide-binding domain-like"/>
    <property type="match status" value="1"/>
</dbReference>
<dbReference type="InterPro" id="IPR023058">
    <property type="entry name" value="PPIase_PpiC_CS"/>
</dbReference>
<evidence type="ECO:0000256" key="3">
    <source>
        <dbReference type="ARBA" id="ARBA00013194"/>
    </source>
</evidence>
<evidence type="ECO:0000313" key="10">
    <source>
        <dbReference type="Proteomes" id="UP000467214"/>
    </source>
</evidence>
<feature type="signal peptide" evidence="7">
    <location>
        <begin position="1"/>
        <end position="21"/>
    </location>
</feature>
<dbReference type="RefSeq" id="WP_160797593.1">
    <property type="nucleotide sequence ID" value="NZ_WSSB01000012.1"/>
</dbReference>
<comment type="caution">
    <text evidence="9">The sequence shown here is derived from an EMBL/GenBank/DDBJ whole genome shotgun (WGS) entry which is preliminary data.</text>
</comment>
<dbReference type="AlphaFoldDB" id="A0A845BN62"/>
<organism evidence="9 10">
    <name type="scientific">Craterilacuibacter sinensis</name>
    <dbReference type="NCBI Taxonomy" id="2686017"/>
    <lineage>
        <taxon>Bacteria</taxon>
        <taxon>Pseudomonadati</taxon>
        <taxon>Pseudomonadota</taxon>
        <taxon>Betaproteobacteria</taxon>
        <taxon>Neisseriales</taxon>
        <taxon>Neisseriaceae</taxon>
        <taxon>Craterilacuibacter</taxon>
    </lineage>
</organism>
<keyword evidence="7" id="KW-0732">Signal</keyword>
<dbReference type="Pfam" id="PF13616">
    <property type="entry name" value="Rotamase_3"/>
    <property type="match status" value="1"/>
</dbReference>
<dbReference type="PROSITE" id="PS01096">
    <property type="entry name" value="PPIC_PPIASE_1"/>
    <property type="match status" value="1"/>
</dbReference>
<dbReference type="PROSITE" id="PS50198">
    <property type="entry name" value="PPIC_PPIASE_2"/>
    <property type="match status" value="1"/>
</dbReference>
<dbReference type="InterPro" id="IPR046357">
    <property type="entry name" value="PPIase_dom_sf"/>
</dbReference>
<dbReference type="Gene3D" id="3.10.50.40">
    <property type="match status" value="1"/>
</dbReference>
<dbReference type="Proteomes" id="UP000467214">
    <property type="component" value="Unassembled WGS sequence"/>
</dbReference>
<evidence type="ECO:0000256" key="2">
    <source>
        <dbReference type="ARBA" id="ARBA00007656"/>
    </source>
</evidence>
<dbReference type="InterPro" id="IPR050245">
    <property type="entry name" value="PrsA_foldase"/>
</dbReference>
<keyword evidence="10" id="KW-1185">Reference proteome</keyword>
<dbReference type="SUPFAM" id="SSF54534">
    <property type="entry name" value="FKBP-like"/>
    <property type="match status" value="1"/>
</dbReference>
<gene>
    <name evidence="9" type="ORF">GQF02_12505</name>
</gene>
<evidence type="ECO:0000256" key="6">
    <source>
        <dbReference type="PROSITE-ProRule" id="PRU00278"/>
    </source>
</evidence>
<comment type="similarity">
    <text evidence="2">Belongs to the PpiC/parvulin rotamase family.</text>
</comment>
<dbReference type="PANTHER" id="PTHR47245:SF2">
    <property type="entry name" value="PEPTIDYL-PROLYL CIS-TRANS ISOMERASE HP_0175-RELATED"/>
    <property type="match status" value="1"/>
</dbReference>
<dbReference type="InterPro" id="IPR027304">
    <property type="entry name" value="Trigger_fact/SurA_dom_sf"/>
</dbReference>
<feature type="chain" id="PRO_5032453986" description="peptidylprolyl isomerase" evidence="7">
    <location>
        <begin position="22"/>
        <end position="255"/>
    </location>
</feature>
<dbReference type="EC" id="5.2.1.8" evidence="3"/>
<keyword evidence="4 6" id="KW-0697">Rotamase</keyword>
<evidence type="ECO:0000256" key="4">
    <source>
        <dbReference type="ARBA" id="ARBA00023110"/>
    </source>
</evidence>
<accession>A0A845BN62</accession>
<reference evidence="9 10" key="1">
    <citation type="submission" date="2019-12" db="EMBL/GenBank/DDBJ databases">
        <title>Neisseriaceae gen. nov. sp. Genome sequencing and assembly.</title>
        <authorList>
            <person name="Liu Z."/>
            <person name="Li A."/>
        </authorList>
    </citation>
    <scope>NUCLEOTIDE SEQUENCE [LARGE SCALE GENOMIC DNA]</scope>
    <source>
        <strain evidence="9 10">B2N2-7</strain>
    </source>
</reference>
<evidence type="ECO:0000256" key="7">
    <source>
        <dbReference type="SAM" id="SignalP"/>
    </source>
</evidence>